<proteinExistence type="predicted"/>
<protein>
    <submittedName>
        <fullName evidence="1">Uncharacterized protein</fullName>
    </submittedName>
</protein>
<dbReference type="AlphaFoldDB" id="A0A1I6MB74"/>
<evidence type="ECO:0000313" key="1">
    <source>
        <dbReference type="EMBL" id="SFS12955.1"/>
    </source>
</evidence>
<keyword evidence="2" id="KW-1185">Reference proteome</keyword>
<sequence>MTNRLAIWLILFVAALLAYDYYQFGWTNTVFLMRRFVDLIEWLAFWR</sequence>
<dbReference type="EMBL" id="FOZM01000001">
    <property type="protein sequence ID" value="SFS12955.1"/>
    <property type="molecule type" value="Genomic_DNA"/>
</dbReference>
<organism evidence="1 2">
    <name type="scientific">Yoonia litorea</name>
    <dbReference type="NCBI Taxonomy" id="1123755"/>
    <lineage>
        <taxon>Bacteria</taxon>
        <taxon>Pseudomonadati</taxon>
        <taxon>Pseudomonadota</taxon>
        <taxon>Alphaproteobacteria</taxon>
        <taxon>Rhodobacterales</taxon>
        <taxon>Paracoccaceae</taxon>
        <taxon>Yoonia</taxon>
    </lineage>
</organism>
<accession>A0A1I6MB74</accession>
<dbReference type="Proteomes" id="UP000198926">
    <property type="component" value="Unassembled WGS sequence"/>
</dbReference>
<dbReference type="STRING" id="1123755.SAMN05444714_1478"/>
<evidence type="ECO:0000313" key="2">
    <source>
        <dbReference type="Proteomes" id="UP000198926"/>
    </source>
</evidence>
<name>A0A1I6MB74_9RHOB</name>
<gene>
    <name evidence="1" type="ORF">SAMN05444714_1478</name>
</gene>
<reference evidence="1 2" key="1">
    <citation type="submission" date="2016-10" db="EMBL/GenBank/DDBJ databases">
        <authorList>
            <person name="de Groot N.N."/>
        </authorList>
    </citation>
    <scope>NUCLEOTIDE SEQUENCE [LARGE SCALE GENOMIC DNA]</scope>
    <source>
        <strain evidence="1 2">DSM 29433</strain>
    </source>
</reference>